<dbReference type="CDD" id="cd05380">
    <property type="entry name" value="CAP_euk"/>
    <property type="match status" value="1"/>
</dbReference>
<dbReference type="InterPro" id="IPR034763">
    <property type="entry name" value="P14a_insect"/>
</dbReference>
<evidence type="ECO:0000256" key="3">
    <source>
        <dbReference type="ARBA" id="ARBA00022525"/>
    </source>
</evidence>
<feature type="domain" description="SCP" evidence="6">
    <location>
        <begin position="60"/>
        <end position="212"/>
    </location>
</feature>
<protein>
    <recommendedName>
        <fullName evidence="6">SCP domain-containing protein</fullName>
    </recommendedName>
</protein>
<dbReference type="Proteomes" id="UP000594454">
    <property type="component" value="Chromosome 5"/>
</dbReference>
<dbReference type="PANTHER" id="PTHR10334">
    <property type="entry name" value="CYSTEINE-RICH SECRETORY PROTEIN-RELATED"/>
    <property type="match status" value="1"/>
</dbReference>
<dbReference type="OMA" id="AVHICRI"/>
<dbReference type="InterPro" id="IPR001283">
    <property type="entry name" value="CRISP-related"/>
</dbReference>
<dbReference type="AlphaFoldDB" id="A0A7R8V3W4"/>
<dbReference type="InterPro" id="IPR014044">
    <property type="entry name" value="CAP_dom"/>
</dbReference>
<evidence type="ECO:0000313" key="8">
    <source>
        <dbReference type="Proteomes" id="UP000594454"/>
    </source>
</evidence>
<evidence type="ECO:0000256" key="2">
    <source>
        <dbReference type="ARBA" id="ARBA00009923"/>
    </source>
</evidence>
<dbReference type="Pfam" id="PF00188">
    <property type="entry name" value="CAP"/>
    <property type="match status" value="1"/>
</dbReference>
<comment type="similarity">
    <text evidence="2">Belongs to the CRISP family.</text>
</comment>
<dbReference type="Gene3D" id="3.40.33.10">
    <property type="entry name" value="CAP"/>
    <property type="match status" value="1"/>
</dbReference>
<dbReference type="SUPFAM" id="SSF55797">
    <property type="entry name" value="PR-1-like"/>
    <property type="match status" value="1"/>
</dbReference>
<keyword evidence="3" id="KW-0964">Secreted</keyword>
<reference evidence="7 8" key="1">
    <citation type="submission" date="2020-11" db="EMBL/GenBank/DDBJ databases">
        <authorList>
            <person name="Wallbank WR R."/>
            <person name="Pardo Diaz C."/>
            <person name="Kozak K."/>
            <person name="Martin S."/>
            <person name="Jiggins C."/>
            <person name="Moest M."/>
            <person name="Warren A I."/>
            <person name="Generalovic N T."/>
            <person name="Byers J.R.P. K."/>
            <person name="Montejo-Kovacevich G."/>
            <person name="Yen C E."/>
        </authorList>
    </citation>
    <scope>NUCLEOTIDE SEQUENCE [LARGE SCALE GENOMIC DNA]</scope>
</reference>
<name>A0A7R8V3W4_HERIL</name>
<dbReference type="PIRSF" id="PIRSF038921">
    <property type="entry name" value="P14a"/>
    <property type="match status" value="1"/>
</dbReference>
<comment type="subcellular location">
    <subcellularLocation>
        <location evidence="1">Secreted</location>
    </subcellularLocation>
</comment>
<dbReference type="OrthoDB" id="414826at2759"/>
<accession>A0A7R8V3W4</accession>
<gene>
    <name evidence="7" type="ORF">HERILL_LOCUS13621</name>
</gene>
<evidence type="ECO:0000256" key="1">
    <source>
        <dbReference type="ARBA" id="ARBA00004613"/>
    </source>
</evidence>
<dbReference type="GO" id="GO:0005576">
    <property type="term" value="C:extracellular region"/>
    <property type="evidence" value="ECO:0007669"/>
    <property type="project" value="UniProtKB-SubCell"/>
</dbReference>
<feature type="chain" id="PRO_5031152049" description="SCP domain-containing protein" evidence="5">
    <location>
        <begin position="20"/>
        <end position="253"/>
    </location>
</feature>
<feature type="signal peptide" evidence="5">
    <location>
        <begin position="1"/>
        <end position="19"/>
    </location>
</feature>
<dbReference type="InterPro" id="IPR035940">
    <property type="entry name" value="CAP_sf"/>
</dbReference>
<evidence type="ECO:0000259" key="6">
    <source>
        <dbReference type="SMART" id="SM00198"/>
    </source>
</evidence>
<proteinExistence type="inferred from homology"/>
<keyword evidence="8" id="KW-1185">Reference proteome</keyword>
<dbReference type="EMBL" id="LR899013">
    <property type="protein sequence ID" value="CAD7091195.1"/>
    <property type="molecule type" value="Genomic_DNA"/>
</dbReference>
<sequence length="253" mass="27633">MGTLTVSILLAILSAQAYAQTKDYCASYLCPNGEKNIGCGTKNAFAATCPRDAKLATPGDFKKVILDQHNAIRNQVAMGNLTGFESGMRLATLQWDSELEKLASIQAKQCVAEKDECRNTDRFNSVGQNFYSANRTTTKYNVTGVIVEAINSWFSEYETFDNATIANYTADNSTSDFAQLITAQATYVGCSMVQYTEATRIVVNLFCDYSSEPKEGQAVYQQGCPAAQCVKGRNPTYHGLCAVTEPIDPNYGD</sequence>
<dbReference type="InParanoid" id="A0A7R8V3W4"/>
<evidence type="ECO:0000256" key="4">
    <source>
        <dbReference type="ARBA" id="ARBA00022729"/>
    </source>
</evidence>
<evidence type="ECO:0000313" key="7">
    <source>
        <dbReference type="EMBL" id="CAD7091195.1"/>
    </source>
</evidence>
<dbReference type="SMART" id="SM00198">
    <property type="entry name" value="SCP"/>
    <property type="match status" value="1"/>
</dbReference>
<organism evidence="7 8">
    <name type="scientific">Hermetia illucens</name>
    <name type="common">Black soldier fly</name>
    <dbReference type="NCBI Taxonomy" id="343691"/>
    <lineage>
        <taxon>Eukaryota</taxon>
        <taxon>Metazoa</taxon>
        <taxon>Ecdysozoa</taxon>
        <taxon>Arthropoda</taxon>
        <taxon>Hexapoda</taxon>
        <taxon>Insecta</taxon>
        <taxon>Pterygota</taxon>
        <taxon>Neoptera</taxon>
        <taxon>Endopterygota</taxon>
        <taxon>Diptera</taxon>
        <taxon>Brachycera</taxon>
        <taxon>Stratiomyomorpha</taxon>
        <taxon>Stratiomyidae</taxon>
        <taxon>Hermetiinae</taxon>
        <taxon>Hermetia</taxon>
    </lineage>
</organism>
<keyword evidence="4 5" id="KW-0732">Signal</keyword>
<evidence type="ECO:0000256" key="5">
    <source>
        <dbReference type="SAM" id="SignalP"/>
    </source>
</evidence>